<evidence type="ECO:0000313" key="14">
    <source>
        <dbReference type="EMBL" id="AFO98636.1"/>
    </source>
</evidence>
<evidence type="ECO:0000256" key="10">
    <source>
        <dbReference type="ARBA" id="ARBA00038390"/>
    </source>
</evidence>
<dbReference type="PROSITE" id="PS00028">
    <property type="entry name" value="ZINC_FINGER_C2H2_1"/>
    <property type="match status" value="4"/>
</dbReference>
<dbReference type="GO" id="GO:0008270">
    <property type="term" value="F:zinc ion binding"/>
    <property type="evidence" value="ECO:0007669"/>
    <property type="project" value="UniProtKB-KW"/>
</dbReference>
<evidence type="ECO:0000256" key="4">
    <source>
        <dbReference type="ARBA" id="ARBA00022771"/>
    </source>
</evidence>
<dbReference type="Gene3D" id="3.30.160.60">
    <property type="entry name" value="Classic Zinc Finger"/>
    <property type="match status" value="4"/>
</dbReference>
<dbReference type="SUPFAM" id="SSF57667">
    <property type="entry name" value="beta-beta-alpha zinc fingers"/>
    <property type="match status" value="3"/>
</dbReference>
<keyword evidence="2" id="KW-0479">Metal-binding</keyword>
<evidence type="ECO:0000256" key="3">
    <source>
        <dbReference type="ARBA" id="ARBA00022737"/>
    </source>
</evidence>
<feature type="compositionally biased region" description="Basic and acidic residues" evidence="12">
    <location>
        <begin position="23"/>
        <end position="33"/>
    </location>
</feature>
<accession>V9KJN5</accession>
<proteinExistence type="evidence at transcript level"/>
<sequence>MGGEETQEMFPPEGTKDVPPAMEDPKLTERTDVSDPAPEPAVQSQFDTDKITDGDIKVEADYDDNEEALDLTEDTPCHIEGSGRTRNICLTENDGHDKDPFNIQSTSADGERPFHCNQCGASFTQKGNLLRHLKLHTGEKPFKCHLCNYACRRRDALSGHLRTHSIDKPHKCGFCGRSYKQRSSLEEHKDRCHGYLETAGLCKPETEEAQQYRLKAEMGSERALVLDRLASNVAKRKSSMPQKFIGEKQFCFSYPDVQYNSPPCYGKEGDLMQTRYLDQTINSTINYLGAESLRPLIHMPPVPTSETVSVISSLYPLALTRSDTPNGGIREVALENHGSLSRTKPSDRGVSPSNSCQDSTDTESNHEERQHQAYLQSHMVVPRVRNGMPSVREHPRNIDLVKVPREPGQEAFKVISNEGEQVRVFKCDHCRVLYLDYVMFTIHMGCHRFRDPFECNVCGYRSQDRYEFSSHIARGEHRFCRK</sequence>
<evidence type="ECO:0000256" key="1">
    <source>
        <dbReference type="ARBA" id="ARBA00004123"/>
    </source>
</evidence>
<feature type="region of interest" description="Disordered" evidence="12">
    <location>
        <begin position="334"/>
        <end position="370"/>
    </location>
</feature>
<dbReference type="InterPro" id="IPR013087">
    <property type="entry name" value="Znf_C2H2_type"/>
</dbReference>
<dbReference type="FunFam" id="3.30.160.60:FF:000265">
    <property type="entry name" value="IKAROS family zinc finger 1"/>
    <property type="match status" value="1"/>
</dbReference>
<keyword evidence="4 11" id="KW-0863">Zinc-finger</keyword>
<keyword evidence="7" id="KW-0238">DNA-binding</keyword>
<comment type="similarity">
    <text evidence="10">Belongs to the Ikaros C2H2-type zinc-finger protein family.</text>
</comment>
<keyword evidence="6" id="KW-0805">Transcription regulation</keyword>
<dbReference type="EMBL" id="JW866119">
    <property type="protein sequence ID" value="AFO98636.1"/>
    <property type="molecule type" value="mRNA"/>
</dbReference>
<dbReference type="GO" id="GO:0005634">
    <property type="term" value="C:nucleus"/>
    <property type="evidence" value="ECO:0007669"/>
    <property type="project" value="UniProtKB-SubCell"/>
</dbReference>
<dbReference type="SMART" id="SM00355">
    <property type="entry name" value="ZnF_C2H2"/>
    <property type="match status" value="5"/>
</dbReference>
<evidence type="ECO:0000256" key="6">
    <source>
        <dbReference type="ARBA" id="ARBA00023015"/>
    </source>
</evidence>
<dbReference type="GO" id="GO:0006357">
    <property type="term" value="P:regulation of transcription by RNA polymerase II"/>
    <property type="evidence" value="ECO:0007669"/>
    <property type="project" value="TreeGrafter"/>
</dbReference>
<keyword evidence="9" id="KW-0539">Nucleus</keyword>
<comment type="subcellular location">
    <subcellularLocation>
        <location evidence="1">Nucleus</location>
    </subcellularLocation>
</comment>
<evidence type="ECO:0000256" key="9">
    <source>
        <dbReference type="ARBA" id="ARBA00023242"/>
    </source>
</evidence>
<keyword evidence="8" id="KW-0804">Transcription</keyword>
<dbReference type="Pfam" id="PF00096">
    <property type="entry name" value="zf-C2H2"/>
    <property type="match status" value="2"/>
</dbReference>
<keyword evidence="3" id="KW-0677">Repeat</keyword>
<evidence type="ECO:0000256" key="11">
    <source>
        <dbReference type="PROSITE-ProRule" id="PRU00042"/>
    </source>
</evidence>
<evidence type="ECO:0000256" key="7">
    <source>
        <dbReference type="ARBA" id="ARBA00023125"/>
    </source>
</evidence>
<dbReference type="InterPro" id="IPR036236">
    <property type="entry name" value="Znf_C2H2_sf"/>
</dbReference>
<dbReference type="AlphaFoldDB" id="V9KJN5"/>
<evidence type="ECO:0000256" key="5">
    <source>
        <dbReference type="ARBA" id="ARBA00022833"/>
    </source>
</evidence>
<feature type="domain" description="C2H2-type" evidence="13">
    <location>
        <begin position="142"/>
        <end position="169"/>
    </location>
</feature>
<dbReference type="FunFam" id="3.30.160.60:FF:000080">
    <property type="entry name" value="IKAROS family zinc finger 4"/>
    <property type="match status" value="1"/>
</dbReference>
<name>V9KJN5_CALMI</name>
<dbReference type="GO" id="GO:0000978">
    <property type="term" value="F:RNA polymerase II cis-regulatory region sequence-specific DNA binding"/>
    <property type="evidence" value="ECO:0007669"/>
    <property type="project" value="TreeGrafter"/>
</dbReference>
<evidence type="ECO:0000256" key="2">
    <source>
        <dbReference type="ARBA" id="ARBA00022723"/>
    </source>
</evidence>
<dbReference type="GO" id="GO:0003700">
    <property type="term" value="F:DNA-binding transcription factor activity"/>
    <property type="evidence" value="ECO:0007669"/>
    <property type="project" value="TreeGrafter"/>
</dbReference>
<reference evidence="14" key="1">
    <citation type="journal article" date="2014" name="Nature">
        <title>Elephant shark genome provides unique insights into gnathostome evolution.</title>
        <authorList>
            <consortium name="International Elephant Shark Genome Sequencing Consortium"/>
            <person name="Venkatesh B."/>
            <person name="Lee A.P."/>
            <person name="Ravi V."/>
            <person name="Maurya A.K."/>
            <person name="Lian M.M."/>
            <person name="Swann J.B."/>
            <person name="Ohta Y."/>
            <person name="Flajnik M.F."/>
            <person name="Sutoh Y."/>
            <person name="Kasahara M."/>
            <person name="Hoon S."/>
            <person name="Gangu V."/>
            <person name="Roy S.W."/>
            <person name="Irimia M."/>
            <person name="Korzh V."/>
            <person name="Kondrychyn I."/>
            <person name="Lim Z.W."/>
            <person name="Tay B.H."/>
            <person name="Tohari S."/>
            <person name="Kong K.W."/>
            <person name="Ho S."/>
            <person name="Lorente-Galdos B."/>
            <person name="Quilez J."/>
            <person name="Marques-Bonet T."/>
            <person name="Raney B.J."/>
            <person name="Ingham P.W."/>
            <person name="Tay A."/>
            <person name="Hillier L.W."/>
            <person name="Minx P."/>
            <person name="Boehm T."/>
            <person name="Wilson R.K."/>
            <person name="Brenner S."/>
            <person name="Warren W.C."/>
        </authorList>
    </citation>
    <scope>NUCLEOTIDE SEQUENCE</scope>
    <source>
        <tissue evidence="14">Spleen</tissue>
    </source>
</reference>
<dbReference type="PANTHER" id="PTHR24404:SF23">
    <property type="entry name" value="ZINC FINGER PROTEIN AIOLOS"/>
    <property type="match status" value="1"/>
</dbReference>
<evidence type="ECO:0000256" key="12">
    <source>
        <dbReference type="SAM" id="MobiDB-lite"/>
    </source>
</evidence>
<organism evidence="14">
    <name type="scientific">Callorhinchus milii</name>
    <name type="common">Ghost shark</name>
    <dbReference type="NCBI Taxonomy" id="7868"/>
    <lineage>
        <taxon>Eukaryota</taxon>
        <taxon>Metazoa</taxon>
        <taxon>Chordata</taxon>
        <taxon>Craniata</taxon>
        <taxon>Vertebrata</taxon>
        <taxon>Chondrichthyes</taxon>
        <taxon>Holocephali</taxon>
        <taxon>Chimaeriformes</taxon>
        <taxon>Callorhinchidae</taxon>
        <taxon>Callorhinchus</taxon>
    </lineage>
</organism>
<evidence type="ECO:0000256" key="8">
    <source>
        <dbReference type="ARBA" id="ARBA00023163"/>
    </source>
</evidence>
<feature type="domain" description="C2H2-type" evidence="13">
    <location>
        <begin position="170"/>
        <end position="193"/>
    </location>
</feature>
<feature type="region of interest" description="Disordered" evidence="12">
    <location>
        <begin position="1"/>
        <end position="45"/>
    </location>
</feature>
<dbReference type="FunFam" id="3.30.160.60:FF:000073">
    <property type="entry name" value="IKAROS family zinc finger 1"/>
    <property type="match status" value="1"/>
</dbReference>
<protein>
    <submittedName>
        <fullName evidence="14">Zinc finger protein Aiolos</fullName>
    </submittedName>
</protein>
<dbReference type="FunFam" id="3.30.160.60:FF:000525">
    <property type="entry name" value="IKAROS family zinc finger 1"/>
    <property type="match status" value="1"/>
</dbReference>
<dbReference type="PANTHER" id="PTHR24404">
    <property type="entry name" value="ZINC FINGER PROTEIN"/>
    <property type="match status" value="1"/>
</dbReference>
<dbReference type="InterPro" id="IPR050589">
    <property type="entry name" value="Ikaros_C2H2-ZF"/>
</dbReference>
<evidence type="ECO:0000259" key="13">
    <source>
        <dbReference type="PROSITE" id="PS50157"/>
    </source>
</evidence>
<feature type="domain" description="C2H2-type" evidence="13">
    <location>
        <begin position="114"/>
        <end position="141"/>
    </location>
</feature>
<dbReference type="PROSITE" id="PS50157">
    <property type="entry name" value="ZINC_FINGER_C2H2_2"/>
    <property type="match status" value="3"/>
</dbReference>
<keyword evidence="5" id="KW-0862">Zinc</keyword>